<evidence type="ECO:0000256" key="2">
    <source>
        <dbReference type="ARBA" id="ARBA00004687"/>
    </source>
</evidence>
<dbReference type="GO" id="GO:0005789">
    <property type="term" value="C:endoplasmic reticulum membrane"/>
    <property type="evidence" value="ECO:0007669"/>
    <property type="project" value="UniProtKB-SubCell"/>
</dbReference>
<comment type="function">
    <text evidence="10">Stabilizing subunit of the glycosylphosphatidylinositol-mannosyltransferase I complex which catalyzes the transfer of the first mannose, via an alpha-1,4 bond from a dolichol-phosphate-mannose (Dol-P-Man) to the glucosaminyl acyl phosphatidylinositol (GlcN-(acyl)PI) intermediate to generate alpha-D-Man-(1-&gt;4)-alpha-D-GlcN-(1-&gt;6)-(1-radyl,2-acyl-sn-glycero-3-phospho)-2-acyl-inositol and participates in the sixth step of the glycosylphosphatidylinositol-anchor biosynthesis. Probably acts by stabilizing the mannosyltransferase PIGM.</text>
</comment>
<keyword evidence="4 10" id="KW-0337">GPI-anchor biosynthesis</keyword>
<comment type="similarity">
    <text evidence="3 10">Belongs to the PIGX family.</text>
</comment>
<evidence type="ECO:0000256" key="7">
    <source>
        <dbReference type="ARBA" id="ARBA00022989"/>
    </source>
</evidence>
<dbReference type="EMBL" id="CAIIXF020000009">
    <property type="protein sequence ID" value="CAH1794356.1"/>
    <property type="molecule type" value="Genomic_DNA"/>
</dbReference>
<accession>A0A8J1U4W9</accession>
<dbReference type="AlphaFoldDB" id="A0A8J1U4W9"/>
<proteinExistence type="inferred from homology"/>
<evidence type="ECO:0000256" key="4">
    <source>
        <dbReference type="ARBA" id="ARBA00022502"/>
    </source>
</evidence>
<keyword evidence="9" id="KW-0325">Glycoprotein</keyword>
<dbReference type="UniPathway" id="UPA00196"/>
<dbReference type="OrthoDB" id="5546453at2759"/>
<feature type="transmembrane region" description="Helical" evidence="10">
    <location>
        <begin position="217"/>
        <end position="240"/>
    </location>
</feature>
<feature type="signal peptide" evidence="10">
    <location>
        <begin position="1"/>
        <end position="30"/>
    </location>
</feature>
<reference evidence="11" key="1">
    <citation type="submission" date="2022-03" db="EMBL/GenBank/DDBJ databases">
        <authorList>
            <person name="Martin C."/>
        </authorList>
    </citation>
    <scope>NUCLEOTIDE SEQUENCE</scope>
</reference>
<evidence type="ECO:0000256" key="10">
    <source>
        <dbReference type="RuleBase" id="RU366056"/>
    </source>
</evidence>
<keyword evidence="5 10" id="KW-0812">Transmembrane</keyword>
<evidence type="ECO:0000256" key="8">
    <source>
        <dbReference type="ARBA" id="ARBA00023136"/>
    </source>
</evidence>
<dbReference type="PANTHER" id="PTHR28650:SF1">
    <property type="entry name" value="PHOSPHATIDYLINOSITOL-GLYCAN BIOSYNTHESIS CLASS X PROTEIN"/>
    <property type="match status" value="1"/>
</dbReference>
<dbReference type="Proteomes" id="UP000749559">
    <property type="component" value="Unassembled WGS sequence"/>
</dbReference>
<evidence type="ECO:0000256" key="9">
    <source>
        <dbReference type="ARBA" id="ARBA00023180"/>
    </source>
</evidence>
<keyword evidence="6 10" id="KW-0256">Endoplasmic reticulum</keyword>
<keyword evidence="10" id="KW-0732">Signal</keyword>
<name>A0A8J1U4W9_OWEFU</name>
<sequence length="250" mass="28339">MVISLKIKFENLTGVLLLLWNICLVNVCCNQNIQWHTDLHRSSKNNGFHREVTSKVEVSTEGGPSTFGTCVLLLIETIPMGAYVDIYQLKMGEEYGGPKVISEYIDIEKPDYESTKHDIYIYGNMTRHRGVISGEVTYPLHLRYHRLRKNVEFAEVTLKHPRVLINCSNLKQKLGGNLHQFPCYPHQSTTCTWKELGYTVESPALTFLVPVGNSNHIFLVTTVTIATTLMGCAYILYLVMKSPELKGKTN</sequence>
<comment type="subcellular location">
    <subcellularLocation>
        <location evidence="1 10">Endoplasmic reticulum membrane</location>
        <topology evidence="1 10">Single-pass membrane protein</topology>
    </subcellularLocation>
</comment>
<protein>
    <recommendedName>
        <fullName evidence="10">Phosphatidylinositol-glycan biosynthesis class X protein</fullName>
    </recommendedName>
</protein>
<dbReference type="SMART" id="SM00780">
    <property type="entry name" value="PIG-X"/>
    <property type="match status" value="1"/>
</dbReference>
<comment type="caution">
    <text evidence="11">The sequence shown here is derived from an EMBL/GenBank/DDBJ whole genome shotgun (WGS) entry which is preliminary data.</text>
</comment>
<dbReference type="PANTHER" id="PTHR28650">
    <property type="entry name" value="PHOSPHATIDYLINOSITOL-GLYCAN BIOSYNTHESIS CLASS X PROTEIN"/>
    <property type="match status" value="1"/>
</dbReference>
<evidence type="ECO:0000256" key="1">
    <source>
        <dbReference type="ARBA" id="ARBA00004389"/>
    </source>
</evidence>
<organism evidence="11 12">
    <name type="scientific">Owenia fusiformis</name>
    <name type="common">Polychaete worm</name>
    <dbReference type="NCBI Taxonomy" id="6347"/>
    <lineage>
        <taxon>Eukaryota</taxon>
        <taxon>Metazoa</taxon>
        <taxon>Spiralia</taxon>
        <taxon>Lophotrochozoa</taxon>
        <taxon>Annelida</taxon>
        <taxon>Polychaeta</taxon>
        <taxon>Sedentaria</taxon>
        <taxon>Canalipalpata</taxon>
        <taxon>Sabellida</taxon>
        <taxon>Oweniida</taxon>
        <taxon>Oweniidae</taxon>
        <taxon>Owenia</taxon>
    </lineage>
</organism>
<evidence type="ECO:0000256" key="5">
    <source>
        <dbReference type="ARBA" id="ARBA00022692"/>
    </source>
</evidence>
<evidence type="ECO:0000256" key="6">
    <source>
        <dbReference type="ARBA" id="ARBA00022824"/>
    </source>
</evidence>
<evidence type="ECO:0000313" key="12">
    <source>
        <dbReference type="Proteomes" id="UP000749559"/>
    </source>
</evidence>
<dbReference type="InterPro" id="IPR040039">
    <property type="entry name" value="PIGX"/>
</dbReference>
<keyword evidence="7 10" id="KW-1133">Transmembrane helix</keyword>
<dbReference type="InterPro" id="IPR013233">
    <property type="entry name" value="PIG-X/PBN1"/>
</dbReference>
<gene>
    <name evidence="11" type="ORF">OFUS_LOCUS19063</name>
</gene>
<comment type="pathway">
    <text evidence="2 10">Glycolipid biosynthesis; glycosylphosphatidylinositol-anchor biosynthesis.</text>
</comment>
<evidence type="ECO:0000313" key="11">
    <source>
        <dbReference type="EMBL" id="CAH1794356.1"/>
    </source>
</evidence>
<keyword evidence="12" id="KW-1185">Reference proteome</keyword>
<evidence type="ECO:0000256" key="3">
    <source>
        <dbReference type="ARBA" id="ARBA00010345"/>
    </source>
</evidence>
<dbReference type="Pfam" id="PF08320">
    <property type="entry name" value="PIG-X"/>
    <property type="match status" value="1"/>
</dbReference>
<dbReference type="GO" id="GO:0006506">
    <property type="term" value="P:GPI anchor biosynthetic process"/>
    <property type="evidence" value="ECO:0007669"/>
    <property type="project" value="UniProtKB-UniPathway"/>
</dbReference>
<feature type="chain" id="PRO_5042621081" description="Phosphatidylinositol-glycan biosynthesis class X protein" evidence="10">
    <location>
        <begin position="31"/>
        <end position="250"/>
    </location>
</feature>
<keyword evidence="8 10" id="KW-0472">Membrane</keyword>